<reference evidence="2" key="2">
    <citation type="journal article" date="2013" name="PLoS Genet.">
        <title>Comparative genome structure, secondary metabolite, and effector coding capacity across Cochliobolus pathogens.</title>
        <authorList>
            <person name="Condon B.J."/>
            <person name="Leng Y."/>
            <person name="Wu D."/>
            <person name="Bushley K.E."/>
            <person name="Ohm R.A."/>
            <person name="Otillar R."/>
            <person name="Martin J."/>
            <person name="Schackwitz W."/>
            <person name="Grimwood J."/>
            <person name="MohdZainudin N."/>
            <person name="Xue C."/>
            <person name="Wang R."/>
            <person name="Manning V.A."/>
            <person name="Dhillon B."/>
            <person name="Tu Z.J."/>
            <person name="Steffenson B.J."/>
            <person name="Salamov A."/>
            <person name="Sun H."/>
            <person name="Lowry S."/>
            <person name="LaButti K."/>
            <person name="Han J."/>
            <person name="Copeland A."/>
            <person name="Lindquist E."/>
            <person name="Barry K."/>
            <person name="Schmutz J."/>
            <person name="Baker S.E."/>
            <person name="Ciuffetti L.M."/>
            <person name="Grigoriev I.V."/>
            <person name="Zhong S."/>
            <person name="Turgeon B.G."/>
        </authorList>
    </citation>
    <scope>NUCLEOTIDE SEQUENCE [LARGE SCALE GENOMIC DNA]</scope>
    <source>
        <strain evidence="2">ND90Pr / ATCC 201652</strain>
    </source>
</reference>
<dbReference type="OrthoDB" id="5337308at2759"/>
<dbReference type="HOGENOM" id="CLU_990821_0_0_1"/>
<gene>
    <name evidence="1" type="ORF">COCSADRAFT_351903</name>
</gene>
<proteinExistence type="predicted"/>
<protein>
    <submittedName>
        <fullName evidence="1">Uncharacterized protein</fullName>
    </submittedName>
</protein>
<dbReference type="AlphaFoldDB" id="M2TD24"/>
<dbReference type="eggNOG" id="ENOG502SZ3Z">
    <property type="taxonomic scope" value="Eukaryota"/>
</dbReference>
<accession>M2TD24</accession>
<dbReference type="OMA" id="TWAKFNT"/>
<dbReference type="GeneID" id="19138125"/>
<reference evidence="1 2" key="1">
    <citation type="journal article" date="2012" name="PLoS Pathog.">
        <title>Diverse lifestyles and strategies of plant pathogenesis encoded in the genomes of eighteen Dothideomycetes fungi.</title>
        <authorList>
            <person name="Ohm R.A."/>
            <person name="Feau N."/>
            <person name="Henrissat B."/>
            <person name="Schoch C.L."/>
            <person name="Horwitz B.A."/>
            <person name="Barry K.W."/>
            <person name="Condon B.J."/>
            <person name="Copeland A.C."/>
            <person name="Dhillon B."/>
            <person name="Glaser F."/>
            <person name="Hesse C.N."/>
            <person name="Kosti I."/>
            <person name="LaButti K."/>
            <person name="Lindquist E.A."/>
            <person name="Lucas S."/>
            <person name="Salamov A.A."/>
            <person name="Bradshaw R.E."/>
            <person name="Ciuffetti L."/>
            <person name="Hamelin R.C."/>
            <person name="Kema G.H.J."/>
            <person name="Lawrence C."/>
            <person name="Scott J.A."/>
            <person name="Spatafora J.W."/>
            <person name="Turgeon B.G."/>
            <person name="de Wit P.J.G.M."/>
            <person name="Zhong S."/>
            <person name="Goodwin S.B."/>
            <person name="Grigoriev I.V."/>
        </authorList>
    </citation>
    <scope>NUCLEOTIDE SEQUENCE [LARGE SCALE GENOMIC DNA]</scope>
    <source>
        <strain evidence="2">ND90Pr / ATCC 201652</strain>
    </source>
</reference>
<dbReference type="EMBL" id="KB445639">
    <property type="protein sequence ID" value="EMD67146.1"/>
    <property type="molecule type" value="Genomic_DNA"/>
</dbReference>
<evidence type="ECO:0000313" key="1">
    <source>
        <dbReference type="EMBL" id="EMD67146.1"/>
    </source>
</evidence>
<sequence>MITRQQHLDYTTALLKGRTLTTLMRATDHEAALLQTAQSAFLSPSALSHWGYERTHFILPPSSPLYHLQQSLGVDPSTNTAIGHSHLDSGVRNGVYVPVTWAKFNTVINAEAGMIAAVDNESPTQILLREGGGKEGGEKERGATLPELRYWSDVVFLQWQIVTVGNANLQFVFRLGITNGATLDVLQRILRKHGVVGREVVWTAREDKEAVAAILGTPNGSGVARLLLHHKRELGHKVVEEVRLVGWKGEGVGEPSLVFRIGNVYGEGDEGSQETIRGGSVL</sequence>
<keyword evidence="2" id="KW-1185">Reference proteome</keyword>
<dbReference type="KEGG" id="bsc:COCSADRAFT_351903"/>
<name>M2TD24_COCSN</name>
<evidence type="ECO:0000313" key="2">
    <source>
        <dbReference type="Proteomes" id="UP000016934"/>
    </source>
</evidence>
<dbReference type="RefSeq" id="XP_007696877.1">
    <property type="nucleotide sequence ID" value="XM_007698687.1"/>
</dbReference>
<organism evidence="1 2">
    <name type="scientific">Cochliobolus sativus (strain ND90Pr / ATCC 201652)</name>
    <name type="common">Common root rot and spot blotch fungus</name>
    <name type="synonym">Bipolaris sorokiniana</name>
    <dbReference type="NCBI Taxonomy" id="665912"/>
    <lineage>
        <taxon>Eukaryota</taxon>
        <taxon>Fungi</taxon>
        <taxon>Dikarya</taxon>
        <taxon>Ascomycota</taxon>
        <taxon>Pezizomycotina</taxon>
        <taxon>Dothideomycetes</taxon>
        <taxon>Pleosporomycetidae</taxon>
        <taxon>Pleosporales</taxon>
        <taxon>Pleosporineae</taxon>
        <taxon>Pleosporaceae</taxon>
        <taxon>Bipolaris</taxon>
    </lineage>
</organism>
<dbReference type="STRING" id="665912.M2TD24"/>
<dbReference type="Proteomes" id="UP000016934">
    <property type="component" value="Unassembled WGS sequence"/>
</dbReference>